<evidence type="ECO:0000313" key="8">
    <source>
        <dbReference type="EMBL" id="KAF1810962.1"/>
    </source>
</evidence>
<dbReference type="EMBL" id="ML975163">
    <property type="protein sequence ID" value="KAF1810962.1"/>
    <property type="molecule type" value="Genomic_DNA"/>
</dbReference>
<evidence type="ECO:0000256" key="3">
    <source>
        <dbReference type="ARBA" id="ARBA00022801"/>
    </source>
</evidence>
<evidence type="ECO:0000313" key="9">
    <source>
        <dbReference type="Proteomes" id="UP000504638"/>
    </source>
</evidence>
<dbReference type="PROSITE" id="PS00137">
    <property type="entry name" value="SUBTILASE_HIS"/>
    <property type="match status" value="1"/>
</dbReference>
<feature type="non-terminal residue" evidence="8">
    <location>
        <position position="1"/>
    </location>
</feature>
<dbReference type="InterPro" id="IPR036852">
    <property type="entry name" value="Peptidase_S8/S53_dom_sf"/>
</dbReference>
<evidence type="ECO:0000313" key="10">
    <source>
        <dbReference type="RefSeq" id="XP_033532593.1"/>
    </source>
</evidence>
<accession>A0A6G1FZ15</accession>
<dbReference type="GO" id="GO:0006508">
    <property type="term" value="P:proteolysis"/>
    <property type="evidence" value="ECO:0007669"/>
    <property type="project" value="UniProtKB-KW"/>
</dbReference>
<dbReference type="PROSITE" id="PS00136">
    <property type="entry name" value="SUBTILASE_ASP"/>
    <property type="match status" value="1"/>
</dbReference>
<dbReference type="AlphaFoldDB" id="A0A6G1FZ15"/>
<dbReference type="PANTHER" id="PTHR43806">
    <property type="entry name" value="PEPTIDASE S8"/>
    <property type="match status" value="1"/>
</dbReference>
<proteinExistence type="inferred from homology"/>
<evidence type="ECO:0000256" key="5">
    <source>
        <dbReference type="PROSITE-ProRule" id="PRU01240"/>
    </source>
</evidence>
<dbReference type="PANTHER" id="PTHR43806:SF11">
    <property type="entry name" value="CEREVISIN-RELATED"/>
    <property type="match status" value="1"/>
</dbReference>
<dbReference type="GeneID" id="54415975"/>
<dbReference type="PROSITE" id="PS51892">
    <property type="entry name" value="SUBTILASE"/>
    <property type="match status" value="1"/>
</dbReference>
<feature type="active site" description="Charge relay system" evidence="5">
    <location>
        <position position="110"/>
    </location>
</feature>
<evidence type="ECO:0000256" key="1">
    <source>
        <dbReference type="ARBA" id="ARBA00011073"/>
    </source>
</evidence>
<keyword evidence="4 5" id="KW-0720">Serine protease</keyword>
<feature type="active site" description="Charge relay system" evidence="5">
    <location>
        <position position="77"/>
    </location>
</feature>
<evidence type="ECO:0000256" key="2">
    <source>
        <dbReference type="ARBA" id="ARBA00022670"/>
    </source>
</evidence>
<sequence>GYSAKLDDQTVELVRRQDEIASIGRSNSVQRRDITVEGGRGWNAVRLSLRTYNGAYNSGPWTHDDYLGQSVTIYVLDTGINIQHPGFQGSEVRFGANMVSRSNNNDNHGHGTMCAGVIAGKANGLSPRATTIAVKIASDQNVSQTDDVVAGIEWVLRQPGDNNMKVISMSHYGFSGVPDVSTAVAAAIRAGVHFVVCAGNDQRDSCQVQPANAVGVISVGSVNGYNALPKKPDEAQGTNIGKCVTIFAPGSRVPSLSTHNINSRYQYYSWGTSVAAPQVAALIANRLSALGPQTPADMKKWLEETATKDQIIGDLGGSPNLIAFNG</sequence>
<dbReference type="RefSeq" id="XP_033532593.1">
    <property type="nucleotide sequence ID" value="XM_033675405.1"/>
</dbReference>
<dbReference type="Proteomes" id="UP000504638">
    <property type="component" value="Unplaced"/>
</dbReference>
<protein>
    <submittedName>
        <fullName evidence="8 10">Subtilisin-like protein</fullName>
    </submittedName>
</protein>
<keyword evidence="9" id="KW-1185">Reference proteome</keyword>
<dbReference type="GO" id="GO:0004252">
    <property type="term" value="F:serine-type endopeptidase activity"/>
    <property type="evidence" value="ECO:0007669"/>
    <property type="project" value="UniProtKB-UniRule"/>
</dbReference>
<keyword evidence="2 5" id="KW-0645">Protease</keyword>
<dbReference type="InterPro" id="IPR050131">
    <property type="entry name" value="Peptidase_S8_subtilisin-like"/>
</dbReference>
<dbReference type="InterPro" id="IPR000209">
    <property type="entry name" value="Peptidase_S8/S53_dom"/>
</dbReference>
<dbReference type="InterPro" id="IPR023827">
    <property type="entry name" value="Peptidase_S8_Asp-AS"/>
</dbReference>
<feature type="domain" description="Peptidase S8/S53" evidence="7">
    <location>
        <begin position="68"/>
        <end position="309"/>
    </location>
</feature>
<comment type="similarity">
    <text evidence="1 5 6">Belongs to the peptidase S8 family.</text>
</comment>
<dbReference type="PRINTS" id="PR00723">
    <property type="entry name" value="SUBTILISIN"/>
</dbReference>
<dbReference type="SUPFAM" id="SSF52743">
    <property type="entry name" value="Subtilisin-like"/>
    <property type="match status" value="1"/>
</dbReference>
<feature type="non-terminal residue" evidence="8">
    <location>
        <position position="326"/>
    </location>
</feature>
<reference evidence="10" key="2">
    <citation type="submission" date="2020-04" db="EMBL/GenBank/DDBJ databases">
        <authorList>
            <consortium name="NCBI Genome Project"/>
        </authorList>
    </citation>
    <scope>NUCLEOTIDE SEQUENCE</scope>
    <source>
        <strain evidence="10">CBS 781.70</strain>
    </source>
</reference>
<dbReference type="InterPro" id="IPR015500">
    <property type="entry name" value="Peptidase_S8_subtilisin-rel"/>
</dbReference>
<reference evidence="10" key="3">
    <citation type="submission" date="2025-04" db="UniProtKB">
        <authorList>
            <consortium name="RefSeq"/>
        </authorList>
    </citation>
    <scope>IDENTIFICATION</scope>
    <source>
        <strain evidence="10">CBS 781.70</strain>
    </source>
</reference>
<evidence type="ECO:0000259" key="7">
    <source>
        <dbReference type="Pfam" id="PF00082"/>
    </source>
</evidence>
<gene>
    <name evidence="8 10" type="ORF">P152DRAFT_364195</name>
</gene>
<dbReference type="Pfam" id="PF00082">
    <property type="entry name" value="Peptidase_S8"/>
    <property type="match status" value="1"/>
</dbReference>
<evidence type="ECO:0000256" key="6">
    <source>
        <dbReference type="RuleBase" id="RU003355"/>
    </source>
</evidence>
<keyword evidence="3 5" id="KW-0378">Hydrolase</keyword>
<evidence type="ECO:0000256" key="4">
    <source>
        <dbReference type="ARBA" id="ARBA00022825"/>
    </source>
</evidence>
<dbReference type="InterPro" id="IPR022398">
    <property type="entry name" value="Peptidase_S8_His-AS"/>
</dbReference>
<dbReference type="PROSITE" id="PS00138">
    <property type="entry name" value="SUBTILASE_SER"/>
    <property type="match status" value="1"/>
</dbReference>
<feature type="active site" description="Charge relay system" evidence="5">
    <location>
        <position position="273"/>
    </location>
</feature>
<reference evidence="8 10" key="1">
    <citation type="submission" date="2020-01" db="EMBL/GenBank/DDBJ databases">
        <authorList>
            <consortium name="DOE Joint Genome Institute"/>
            <person name="Haridas S."/>
            <person name="Albert R."/>
            <person name="Binder M."/>
            <person name="Bloem J."/>
            <person name="Labutti K."/>
            <person name="Salamov A."/>
            <person name="Andreopoulos B."/>
            <person name="Baker S.E."/>
            <person name="Barry K."/>
            <person name="Bills G."/>
            <person name="Bluhm B.H."/>
            <person name="Cannon C."/>
            <person name="Castanera R."/>
            <person name="Culley D.E."/>
            <person name="Daum C."/>
            <person name="Ezra D."/>
            <person name="Gonzalez J.B."/>
            <person name="Henrissat B."/>
            <person name="Kuo A."/>
            <person name="Liang C."/>
            <person name="Lipzen A."/>
            <person name="Lutzoni F."/>
            <person name="Magnuson J."/>
            <person name="Mondo S."/>
            <person name="Nolan M."/>
            <person name="Ohm R."/>
            <person name="Pangilinan J."/>
            <person name="Park H.-J."/>
            <person name="Ramirez L."/>
            <person name="Alfaro M."/>
            <person name="Sun H."/>
            <person name="Tritt A."/>
            <person name="Yoshinaga Y."/>
            <person name="Zwiers L.-H."/>
            <person name="Turgeon B.G."/>
            <person name="Goodwin S.B."/>
            <person name="Spatafora J.W."/>
            <person name="Crous P.W."/>
            <person name="Grigoriev I.V."/>
        </authorList>
    </citation>
    <scope>NUCLEOTIDE SEQUENCE</scope>
    <source>
        <strain evidence="8 10">CBS 781.70</strain>
    </source>
</reference>
<dbReference type="Gene3D" id="3.40.50.200">
    <property type="entry name" value="Peptidase S8/S53 domain"/>
    <property type="match status" value="1"/>
</dbReference>
<dbReference type="InterPro" id="IPR023828">
    <property type="entry name" value="Peptidase_S8_Ser-AS"/>
</dbReference>
<dbReference type="OrthoDB" id="3946663at2759"/>
<name>A0A6G1FZ15_9PEZI</name>
<organism evidence="8">
    <name type="scientific">Eremomyces bilateralis CBS 781.70</name>
    <dbReference type="NCBI Taxonomy" id="1392243"/>
    <lineage>
        <taxon>Eukaryota</taxon>
        <taxon>Fungi</taxon>
        <taxon>Dikarya</taxon>
        <taxon>Ascomycota</taxon>
        <taxon>Pezizomycotina</taxon>
        <taxon>Dothideomycetes</taxon>
        <taxon>Dothideomycetes incertae sedis</taxon>
        <taxon>Eremomycetales</taxon>
        <taxon>Eremomycetaceae</taxon>
        <taxon>Eremomyces</taxon>
    </lineage>
</organism>